<dbReference type="SUPFAM" id="SSF51430">
    <property type="entry name" value="NAD(P)-linked oxidoreductase"/>
    <property type="match status" value="1"/>
</dbReference>
<keyword evidence="1" id="KW-0560">Oxidoreductase</keyword>
<accession>A0A0S6VSG7</accession>
<keyword evidence="4" id="KW-1185">Reference proteome</keyword>
<dbReference type="PRINTS" id="PR00069">
    <property type="entry name" value="ALDKETRDTASE"/>
</dbReference>
<dbReference type="AlphaFoldDB" id="A0A0S6VSG7"/>
<dbReference type="PROSITE" id="PS00062">
    <property type="entry name" value="ALDOKETO_REDUCTASE_2"/>
    <property type="match status" value="1"/>
</dbReference>
<feature type="domain" description="NADP-dependent oxidoreductase" evidence="2">
    <location>
        <begin position="22"/>
        <end position="304"/>
    </location>
</feature>
<dbReference type="GO" id="GO:0016491">
    <property type="term" value="F:oxidoreductase activity"/>
    <property type="evidence" value="ECO:0007669"/>
    <property type="project" value="UniProtKB-KW"/>
</dbReference>
<reference evidence="3" key="1">
    <citation type="journal article" date="2015" name="PeerJ">
        <title>First genomic representation of candidate bacterial phylum KSB3 points to enhanced environmental sensing as a trigger of wastewater bulking.</title>
        <authorList>
            <person name="Sekiguchi Y."/>
            <person name="Ohashi A."/>
            <person name="Parks D.H."/>
            <person name="Yamauchi T."/>
            <person name="Tyson G.W."/>
            <person name="Hugenholtz P."/>
        </authorList>
    </citation>
    <scope>NUCLEOTIDE SEQUENCE [LARGE SCALE GENOMIC DNA]</scope>
</reference>
<sequence>MTAPLQIAKRTSHVFHQPISVLGFGGSLYASFDERQVLQDFKDAIQAAFEAGINHFDTAQSYGDGQGERIFGGCLSHFERERYILASKMLLKKGKDETVEGVKASLRNLATNYLDLFYIHWPAGNTDPRPMMEGLEECRRQGLIRHIGVSNFSVEQLEVLREAGTVDVVQLCYNLLWRRHEEDLIPYCAKHGIGIFSYSSLAQGILTGKYPKEYQPAEGDARRNSVFFRPDVWPTISDAVAAMQRLADESGATLVELAMAWLLRQPAILSIIVGARSSTQIRRNIQALFASISDNVLDRLTDISDELKATIPDTGNIFQYYPE</sequence>
<dbReference type="HOGENOM" id="CLU_023205_2_3_0"/>
<dbReference type="STRING" id="1499966.U14_01502"/>
<dbReference type="InterPro" id="IPR036812">
    <property type="entry name" value="NAD(P)_OxRdtase_dom_sf"/>
</dbReference>
<dbReference type="InterPro" id="IPR020471">
    <property type="entry name" value="AKR"/>
</dbReference>
<evidence type="ECO:0000313" key="3">
    <source>
        <dbReference type="EMBL" id="GAK50274.1"/>
    </source>
</evidence>
<dbReference type="EMBL" id="DF820456">
    <property type="protein sequence ID" value="GAK50274.1"/>
    <property type="molecule type" value="Genomic_DNA"/>
</dbReference>
<dbReference type="InterPro" id="IPR018170">
    <property type="entry name" value="Aldo/ket_reductase_CS"/>
</dbReference>
<protein>
    <submittedName>
        <fullName evidence="3">Aldo/keto reductase</fullName>
    </submittedName>
</protein>
<dbReference type="Proteomes" id="UP000030700">
    <property type="component" value="Unassembled WGS sequence"/>
</dbReference>
<name>A0A0S6VSG7_9BACT</name>
<dbReference type="InterPro" id="IPR023210">
    <property type="entry name" value="NADP_OxRdtase_dom"/>
</dbReference>
<dbReference type="PANTHER" id="PTHR43364">
    <property type="entry name" value="NADH-SPECIFIC METHYLGLYOXAL REDUCTASE-RELATED"/>
    <property type="match status" value="1"/>
</dbReference>
<dbReference type="PANTHER" id="PTHR43364:SF4">
    <property type="entry name" value="NAD(P)-LINKED OXIDOREDUCTASE SUPERFAMILY PROTEIN"/>
    <property type="match status" value="1"/>
</dbReference>
<gene>
    <name evidence="3" type="ORF">U14_01502</name>
</gene>
<evidence type="ECO:0000256" key="1">
    <source>
        <dbReference type="ARBA" id="ARBA00023002"/>
    </source>
</evidence>
<evidence type="ECO:0000259" key="2">
    <source>
        <dbReference type="Pfam" id="PF00248"/>
    </source>
</evidence>
<dbReference type="InterPro" id="IPR050523">
    <property type="entry name" value="AKR_Detox_Biosynth"/>
</dbReference>
<organism evidence="3">
    <name type="scientific">Candidatus Moduliflexus flocculans</name>
    <dbReference type="NCBI Taxonomy" id="1499966"/>
    <lineage>
        <taxon>Bacteria</taxon>
        <taxon>Candidatus Moduliflexota</taxon>
        <taxon>Candidatus Moduliflexia</taxon>
        <taxon>Candidatus Moduliflexales</taxon>
        <taxon>Candidatus Moduliflexaceae</taxon>
    </lineage>
</organism>
<evidence type="ECO:0000313" key="4">
    <source>
        <dbReference type="Proteomes" id="UP000030700"/>
    </source>
</evidence>
<dbReference type="Gene3D" id="3.20.20.100">
    <property type="entry name" value="NADP-dependent oxidoreductase domain"/>
    <property type="match status" value="1"/>
</dbReference>
<dbReference type="Pfam" id="PF00248">
    <property type="entry name" value="Aldo_ket_red"/>
    <property type="match status" value="1"/>
</dbReference>
<proteinExistence type="predicted"/>
<dbReference type="CDD" id="cd19085">
    <property type="entry name" value="AKR_AKR11B3"/>
    <property type="match status" value="1"/>
</dbReference>